<dbReference type="PANTHER" id="PTHR10794">
    <property type="entry name" value="ABHYDROLASE DOMAIN-CONTAINING PROTEIN"/>
    <property type="match status" value="1"/>
</dbReference>
<reference evidence="7" key="1">
    <citation type="submission" date="2025-04" db="UniProtKB">
        <authorList>
            <consortium name="RefSeq"/>
        </authorList>
    </citation>
    <scope>IDENTIFICATION</scope>
    <source>
        <tissue evidence="7">Whole insect</tissue>
    </source>
</reference>
<evidence type="ECO:0000256" key="2">
    <source>
        <dbReference type="PIRSR" id="PIRSR005211-1"/>
    </source>
</evidence>
<reference evidence="5" key="2">
    <citation type="submission" date="2025-05" db="UniProtKB">
        <authorList>
            <consortium name="EnsemblMetazoa"/>
        </authorList>
    </citation>
    <scope>IDENTIFICATION</scope>
</reference>
<dbReference type="GO" id="GO:0051792">
    <property type="term" value="P:medium-chain fatty acid biosynthetic process"/>
    <property type="evidence" value="ECO:0007669"/>
    <property type="project" value="TreeGrafter"/>
</dbReference>
<evidence type="ECO:0000313" key="6">
    <source>
        <dbReference type="Proteomes" id="UP001652700"/>
    </source>
</evidence>
<dbReference type="Pfam" id="PF00561">
    <property type="entry name" value="Abhydrolase_1"/>
    <property type="match status" value="1"/>
</dbReference>
<dbReference type="GO" id="GO:0036126">
    <property type="term" value="C:sperm flagellum"/>
    <property type="evidence" value="ECO:0007669"/>
    <property type="project" value="TreeGrafter"/>
</dbReference>
<dbReference type="InterPro" id="IPR012020">
    <property type="entry name" value="ABHD4"/>
</dbReference>
<dbReference type="Gene3D" id="3.40.50.1820">
    <property type="entry name" value="alpha/beta hydrolase"/>
    <property type="match status" value="1"/>
</dbReference>
<feature type="active site" description="Charge relay system" evidence="2">
    <location>
        <position position="341"/>
    </location>
</feature>
<dbReference type="EnsemblMetazoa" id="XM_028279433.2">
    <property type="protein sequence ID" value="XP_028135234.1"/>
    <property type="gene ID" value="LOC114330123"/>
</dbReference>
<proteinExistence type="inferred from homology"/>
<organism evidence="7">
    <name type="scientific">Diabrotica virgifera virgifera</name>
    <name type="common">western corn rootworm</name>
    <dbReference type="NCBI Taxonomy" id="50390"/>
    <lineage>
        <taxon>Eukaryota</taxon>
        <taxon>Metazoa</taxon>
        <taxon>Ecdysozoa</taxon>
        <taxon>Arthropoda</taxon>
        <taxon>Hexapoda</taxon>
        <taxon>Insecta</taxon>
        <taxon>Pterygota</taxon>
        <taxon>Neoptera</taxon>
        <taxon>Endopterygota</taxon>
        <taxon>Coleoptera</taxon>
        <taxon>Polyphaga</taxon>
        <taxon>Cucujiformia</taxon>
        <taxon>Chrysomeloidea</taxon>
        <taxon>Chrysomelidae</taxon>
        <taxon>Galerucinae</taxon>
        <taxon>Diabroticina</taxon>
        <taxon>Diabroticites</taxon>
        <taxon>Diabrotica</taxon>
    </lineage>
</organism>
<dbReference type="OrthoDB" id="5954035at2759"/>
<dbReference type="GO" id="GO:0047372">
    <property type="term" value="F:monoacylglycerol lipase activity"/>
    <property type="evidence" value="ECO:0007669"/>
    <property type="project" value="TreeGrafter"/>
</dbReference>
<dbReference type="PIRSF" id="PIRSF005211">
    <property type="entry name" value="Ab_hydro_YheT"/>
    <property type="match status" value="1"/>
</dbReference>
<dbReference type="AlphaFoldDB" id="A0A6P7FGR8"/>
<evidence type="ECO:0000259" key="4">
    <source>
        <dbReference type="Pfam" id="PF00561"/>
    </source>
</evidence>
<dbReference type="InParanoid" id="A0A6P7FGR8"/>
<keyword evidence="6" id="KW-1185">Reference proteome</keyword>
<dbReference type="GO" id="GO:0051793">
    <property type="term" value="P:medium-chain fatty acid catabolic process"/>
    <property type="evidence" value="ECO:0007669"/>
    <property type="project" value="TreeGrafter"/>
</dbReference>
<accession>A0A6P7FGR8</accession>
<keyword evidence="3" id="KW-0732">Signal</keyword>
<dbReference type="CTD" id="33532"/>
<dbReference type="FunCoup" id="A0A6P7FGR8">
    <property type="interactions" value="10"/>
</dbReference>
<dbReference type="SUPFAM" id="SSF53474">
    <property type="entry name" value="alpha/beta-Hydrolases"/>
    <property type="match status" value="1"/>
</dbReference>
<dbReference type="GO" id="GO:0097524">
    <property type="term" value="C:sperm plasma membrane"/>
    <property type="evidence" value="ECO:0007669"/>
    <property type="project" value="TreeGrafter"/>
</dbReference>
<comment type="similarity">
    <text evidence="1">Belongs to the AB hydrolase superfamily. AB hydrolase 4 family.</text>
</comment>
<dbReference type="InterPro" id="IPR050960">
    <property type="entry name" value="AB_hydrolase_4_sf"/>
</dbReference>
<gene>
    <name evidence="7" type="primary">LOC114330123</name>
</gene>
<dbReference type="GO" id="GO:0008126">
    <property type="term" value="F:acetylesterase activity"/>
    <property type="evidence" value="ECO:0007669"/>
    <property type="project" value="TreeGrafter"/>
</dbReference>
<dbReference type="GO" id="GO:0046464">
    <property type="term" value="P:acylglycerol catabolic process"/>
    <property type="evidence" value="ECO:0007669"/>
    <property type="project" value="TreeGrafter"/>
</dbReference>
<protein>
    <submittedName>
        <fullName evidence="7">Abhydrolase domain-containing protein 2 isoform X1</fullName>
    </submittedName>
</protein>
<dbReference type="InterPro" id="IPR000073">
    <property type="entry name" value="AB_hydrolase_1"/>
</dbReference>
<dbReference type="InterPro" id="IPR029058">
    <property type="entry name" value="AB_hydrolase_fold"/>
</dbReference>
<feature type="signal peptide" evidence="3">
    <location>
        <begin position="1"/>
        <end position="24"/>
    </location>
</feature>
<dbReference type="PANTHER" id="PTHR10794:SF45">
    <property type="entry name" value="MONOACYLGLYCEROL LIPASE ABHD2"/>
    <property type="match status" value="1"/>
</dbReference>
<feature type="active site" description="Charge relay system" evidence="2">
    <location>
        <position position="193"/>
    </location>
</feature>
<feature type="domain" description="AB hydrolase-1" evidence="4">
    <location>
        <begin position="116"/>
        <end position="378"/>
    </location>
</feature>
<evidence type="ECO:0000313" key="7">
    <source>
        <dbReference type="RefSeq" id="XP_028135234.1"/>
    </source>
</evidence>
<evidence type="ECO:0000313" key="5">
    <source>
        <dbReference type="EnsemblMetazoa" id="XP_028135234.1"/>
    </source>
</evidence>
<dbReference type="Proteomes" id="UP001652700">
    <property type="component" value="Unplaced"/>
</dbReference>
<feature type="active site" description="Charge relay system" evidence="2">
    <location>
        <position position="372"/>
    </location>
</feature>
<evidence type="ECO:0000256" key="3">
    <source>
        <dbReference type="SAM" id="SignalP"/>
    </source>
</evidence>
<dbReference type="GO" id="GO:0043401">
    <property type="term" value="P:steroid hormone receptor signaling pathway"/>
    <property type="evidence" value="ECO:0007669"/>
    <property type="project" value="TreeGrafter"/>
</dbReference>
<feature type="chain" id="PRO_5028274806" evidence="3">
    <location>
        <begin position="25"/>
        <end position="415"/>
    </location>
</feature>
<name>A0A6P7FGR8_DIAVI</name>
<dbReference type="GeneID" id="114330123"/>
<dbReference type="KEGG" id="dvv:114330123"/>
<evidence type="ECO:0000256" key="1">
    <source>
        <dbReference type="ARBA" id="ARBA00010884"/>
    </source>
</evidence>
<dbReference type="RefSeq" id="XP_028135234.1">
    <property type="nucleotide sequence ID" value="XM_028279433.1"/>
</dbReference>
<sequence>MSTVLLAAVAVIICILFRILNVNSEPHKPSIWCADNKFLNNIQKIAPVLNEHYIPTRLWGFSGHVQTILHSIIGRVKCPWPTGERVFLTLQDGTTLTYDMYQPIDTHFPDDVSIAICPGICNTSESIYVRTFVHWAQYHGYRCVVLNHVGVLKNVPVTGPRIFNYGDSEDYQSMIRNIVVRYPETKVVCVGFSLGGNLITKYLGENKPKPPNVIGGISICQGYCALEFFKVSTALTECGGGTKHMLSWQNFRRFYLYVMTENLKNTILRHRKMLLSEELKKRFNLNEHEIVSAATLPELDEAYARRVHQFQSISEYYNWSSSKNYFEQIKVPMIFINAMDDPIVPPPLLDPVKKLAMDKEKTAYIEVSHGGHLGFYEGGLIYPNPVTWLDRSLVALVGCLTLTADELAMKSMLEI</sequence>
<dbReference type="GO" id="GO:0048240">
    <property type="term" value="P:sperm capacitation"/>
    <property type="evidence" value="ECO:0007669"/>
    <property type="project" value="TreeGrafter"/>
</dbReference>